<dbReference type="FunFam" id="1.10.510.10:FF:001023">
    <property type="entry name" value="Os07g0541700 protein"/>
    <property type="match status" value="1"/>
</dbReference>
<dbReference type="EC" id="2.7.11.1" evidence="1"/>
<keyword evidence="5" id="KW-0418">Kinase</keyword>
<dbReference type="PROSITE" id="PS00108">
    <property type="entry name" value="PROTEIN_KINASE_ST"/>
    <property type="match status" value="1"/>
</dbReference>
<dbReference type="Pfam" id="PF00069">
    <property type="entry name" value="Pkinase"/>
    <property type="match status" value="1"/>
</dbReference>
<evidence type="ECO:0000256" key="2">
    <source>
        <dbReference type="ARBA" id="ARBA00022527"/>
    </source>
</evidence>
<comment type="similarity">
    <text evidence="10">Belongs to the protein kinase superfamily.</text>
</comment>
<dbReference type="PROSITE" id="PS00107">
    <property type="entry name" value="PROTEIN_KINASE_ATP"/>
    <property type="match status" value="1"/>
</dbReference>
<dbReference type="Proteomes" id="UP001054889">
    <property type="component" value="Unassembled WGS sequence"/>
</dbReference>
<evidence type="ECO:0000256" key="10">
    <source>
        <dbReference type="RuleBase" id="RU000304"/>
    </source>
</evidence>
<dbReference type="EMBL" id="BQKI01000088">
    <property type="protein sequence ID" value="GJN35370.1"/>
    <property type="molecule type" value="Genomic_DNA"/>
</dbReference>
<comment type="caution">
    <text evidence="12">The sequence shown here is derived from an EMBL/GenBank/DDBJ whole genome shotgun (WGS) entry which is preliminary data.</text>
</comment>
<dbReference type="Gene3D" id="1.10.510.10">
    <property type="entry name" value="Transferase(Phosphotransferase) domain 1"/>
    <property type="match status" value="1"/>
</dbReference>
<organism evidence="12 13">
    <name type="scientific">Eleusine coracana subsp. coracana</name>
    <dbReference type="NCBI Taxonomy" id="191504"/>
    <lineage>
        <taxon>Eukaryota</taxon>
        <taxon>Viridiplantae</taxon>
        <taxon>Streptophyta</taxon>
        <taxon>Embryophyta</taxon>
        <taxon>Tracheophyta</taxon>
        <taxon>Spermatophyta</taxon>
        <taxon>Magnoliopsida</taxon>
        <taxon>Liliopsida</taxon>
        <taxon>Poales</taxon>
        <taxon>Poaceae</taxon>
        <taxon>PACMAD clade</taxon>
        <taxon>Chloridoideae</taxon>
        <taxon>Cynodonteae</taxon>
        <taxon>Eleusininae</taxon>
        <taxon>Eleusine</taxon>
    </lineage>
</organism>
<evidence type="ECO:0000256" key="7">
    <source>
        <dbReference type="ARBA" id="ARBA00047899"/>
    </source>
</evidence>
<evidence type="ECO:0000256" key="6">
    <source>
        <dbReference type="ARBA" id="ARBA00022840"/>
    </source>
</evidence>
<comment type="catalytic activity">
    <reaction evidence="7">
        <text>L-threonyl-[protein] + ATP = O-phospho-L-threonyl-[protein] + ADP + H(+)</text>
        <dbReference type="Rhea" id="RHEA:46608"/>
        <dbReference type="Rhea" id="RHEA-COMP:11060"/>
        <dbReference type="Rhea" id="RHEA-COMP:11605"/>
        <dbReference type="ChEBI" id="CHEBI:15378"/>
        <dbReference type="ChEBI" id="CHEBI:30013"/>
        <dbReference type="ChEBI" id="CHEBI:30616"/>
        <dbReference type="ChEBI" id="CHEBI:61977"/>
        <dbReference type="ChEBI" id="CHEBI:456216"/>
        <dbReference type="EC" id="2.7.11.1"/>
    </reaction>
</comment>
<keyword evidence="4 9" id="KW-0547">Nucleotide-binding</keyword>
<dbReference type="SMART" id="SM00220">
    <property type="entry name" value="S_TKc"/>
    <property type="match status" value="1"/>
</dbReference>
<name>A0AAV5FLS8_ELECO</name>
<evidence type="ECO:0000313" key="13">
    <source>
        <dbReference type="Proteomes" id="UP001054889"/>
    </source>
</evidence>
<dbReference type="FunFam" id="3.30.200.20:FF:000465">
    <property type="entry name" value="Cysteine-rich receptor-like protein kinase 6"/>
    <property type="match status" value="1"/>
</dbReference>
<dbReference type="InterPro" id="IPR000719">
    <property type="entry name" value="Prot_kinase_dom"/>
</dbReference>
<evidence type="ECO:0000256" key="9">
    <source>
        <dbReference type="PROSITE-ProRule" id="PRU10141"/>
    </source>
</evidence>
<evidence type="ECO:0000256" key="5">
    <source>
        <dbReference type="ARBA" id="ARBA00022777"/>
    </source>
</evidence>
<gene>
    <name evidence="12" type="primary">gb24138</name>
    <name evidence="12" type="ORF">PR202_gb24138</name>
</gene>
<evidence type="ECO:0000313" key="12">
    <source>
        <dbReference type="EMBL" id="GJN35370.1"/>
    </source>
</evidence>
<reference evidence="12" key="2">
    <citation type="submission" date="2021-12" db="EMBL/GenBank/DDBJ databases">
        <title>Resequencing data analysis of finger millet.</title>
        <authorList>
            <person name="Hatakeyama M."/>
            <person name="Aluri S."/>
            <person name="Balachadran M.T."/>
            <person name="Sivarajan S.R."/>
            <person name="Poveda L."/>
            <person name="Shimizu-Inatsugi R."/>
            <person name="Schlapbach R."/>
            <person name="Sreeman S.M."/>
            <person name="Shimizu K.K."/>
        </authorList>
    </citation>
    <scope>NUCLEOTIDE SEQUENCE</scope>
</reference>
<dbReference type="AlphaFoldDB" id="A0AAV5FLS8"/>
<keyword evidence="2 10" id="KW-0723">Serine/threonine-protein kinase</keyword>
<dbReference type="GO" id="GO:0005524">
    <property type="term" value="F:ATP binding"/>
    <property type="evidence" value="ECO:0007669"/>
    <property type="project" value="UniProtKB-UniRule"/>
</dbReference>
<dbReference type="InterPro" id="IPR008271">
    <property type="entry name" value="Ser/Thr_kinase_AS"/>
</dbReference>
<feature type="domain" description="Protein kinase" evidence="11">
    <location>
        <begin position="38"/>
        <end position="281"/>
    </location>
</feature>
<evidence type="ECO:0000256" key="3">
    <source>
        <dbReference type="ARBA" id="ARBA00022679"/>
    </source>
</evidence>
<dbReference type="InterPro" id="IPR011009">
    <property type="entry name" value="Kinase-like_dom_sf"/>
</dbReference>
<evidence type="ECO:0000256" key="8">
    <source>
        <dbReference type="ARBA" id="ARBA00048679"/>
    </source>
</evidence>
<keyword evidence="3" id="KW-0808">Transferase</keyword>
<feature type="binding site" evidence="9">
    <location>
        <position position="66"/>
    </location>
    <ligand>
        <name>ATP</name>
        <dbReference type="ChEBI" id="CHEBI:30616"/>
    </ligand>
</feature>
<dbReference type="InterPro" id="IPR017441">
    <property type="entry name" value="Protein_kinase_ATP_BS"/>
</dbReference>
<protein>
    <recommendedName>
        <fullName evidence="1">non-specific serine/threonine protein kinase</fullName>
        <ecNumber evidence="1">2.7.11.1</ecNumber>
    </recommendedName>
</protein>
<evidence type="ECO:0000256" key="4">
    <source>
        <dbReference type="ARBA" id="ARBA00022741"/>
    </source>
</evidence>
<dbReference type="SUPFAM" id="SSF56112">
    <property type="entry name" value="Protein kinase-like (PK-like)"/>
    <property type="match status" value="1"/>
</dbReference>
<accession>A0AAV5FLS8</accession>
<dbReference type="Gene3D" id="3.30.200.20">
    <property type="entry name" value="Phosphorylase Kinase, domain 1"/>
    <property type="match status" value="1"/>
</dbReference>
<keyword evidence="6 9" id="KW-0067">ATP-binding</keyword>
<proteinExistence type="inferred from homology"/>
<dbReference type="GO" id="GO:0004674">
    <property type="term" value="F:protein serine/threonine kinase activity"/>
    <property type="evidence" value="ECO:0007669"/>
    <property type="project" value="UniProtKB-KW"/>
</dbReference>
<keyword evidence="13" id="KW-1185">Reference proteome</keyword>
<reference evidence="12" key="1">
    <citation type="journal article" date="2018" name="DNA Res.">
        <title>Multiple hybrid de novo genome assembly of finger millet, an orphan allotetraploid crop.</title>
        <authorList>
            <person name="Hatakeyama M."/>
            <person name="Aluri S."/>
            <person name="Balachadran M.T."/>
            <person name="Sivarajan S.R."/>
            <person name="Patrignani A."/>
            <person name="Gruter S."/>
            <person name="Poveda L."/>
            <person name="Shimizu-Inatsugi R."/>
            <person name="Baeten J."/>
            <person name="Francoijs K.J."/>
            <person name="Nataraja K.N."/>
            <person name="Reddy Y.A.N."/>
            <person name="Phadnis S."/>
            <person name="Ravikumar R.L."/>
            <person name="Schlapbach R."/>
            <person name="Sreeman S.M."/>
            <person name="Shimizu K.K."/>
        </authorList>
    </citation>
    <scope>NUCLEOTIDE SEQUENCE</scope>
</reference>
<dbReference type="PROSITE" id="PS50011">
    <property type="entry name" value="PROTEIN_KINASE_DOM"/>
    <property type="match status" value="1"/>
</dbReference>
<evidence type="ECO:0000256" key="1">
    <source>
        <dbReference type="ARBA" id="ARBA00012513"/>
    </source>
</evidence>
<comment type="catalytic activity">
    <reaction evidence="8">
        <text>L-seryl-[protein] + ATP = O-phospho-L-seryl-[protein] + ADP + H(+)</text>
        <dbReference type="Rhea" id="RHEA:17989"/>
        <dbReference type="Rhea" id="RHEA-COMP:9863"/>
        <dbReference type="Rhea" id="RHEA-COMP:11604"/>
        <dbReference type="ChEBI" id="CHEBI:15378"/>
        <dbReference type="ChEBI" id="CHEBI:29999"/>
        <dbReference type="ChEBI" id="CHEBI:30616"/>
        <dbReference type="ChEBI" id="CHEBI:83421"/>
        <dbReference type="ChEBI" id="CHEBI:456216"/>
        <dbReference type="EC" id="2.7.11.1"/>
    </reaction>
</comment>
<dbReference type="PANTHER" id="PTHR45707">
    <property type="entry name" value="C2 CALCIUM/LIPID-BINDING PLANT PHOSPHORIBOSYLTRANSFERASE FAMILY PROTEIN"/>
    <property type="match status" value="1"/>
</dbReference>
<sequence>MAGESNWELERILLDIKEDRAEPRHLPLEFLKDITRDFSDDLELGRGGFGVVYKGVLKNGKIVAVKRLKAALGIVDKQFENEAHLLRLKHENIIRFLGHCSESRQVVVKHEGRDCIAESQEKLLCLEYMPNGSLDRHIKDASSGLNWNERYKIIKGICSGLHFLHDENQTNTPVIHTDLKPANILLTSEMIPKITDFGLSRLFGEQQTRTYTESRGTHGYMAREFLLHGKITKKSDIFSLGVIVLEMITGNRDYPWSNGTTLPQDYVKHVRKFCPHAWYIL</sequence>
<evidence type="ECO:0000259" key="11">
    <source>
        <dbReference type="PROSITE" id="PS50011"/>
    </source>
</evidence>